<sequence length="147" mass="16773">MELRRLREVILEDPRKDKEDEASLAKDEEKNGEAYAELPFVGHITQTNDTVTFGEFKTKLRSYESTEKYGKSDVNVEDDNGHMPRTCPDEYQVRREERKWDAPQRGRGGGLGRGLDHVKKADGETEAEPTSLSDLPHLHAEVSLARY</sequence>
<dbReference type="EMBL" id="CADEAL010001883">
    <property type="protein sequence ID" value="CAB1436340.1"/>
    <property type="molecule type" value="Genomic_DNA"/>
</dbReference>
<feature type="region of interest" description="Disordered" evidence="1">
    <location>
        <begin position="67"/>
        <end position="147"/>
    </location>
</feature>
<dbReference type="AlphaFoldDB" id="A0A9N7YSZ0"/>
<proteinExistence type="predicted"/>
<accession>A0A9N7YSZ0</accession>
<gene>
    <name evidence="2" type="ORF">PLEPLA_LOCUS24372</name>
</gene>
<feature type="compositionally biased region" description="Basic and acidic residues" evidence="1">
    <location>
        <begin position="114"/>
        <end position="123"/>
    </location>
</feature>
<evidence type="ECO:0000313" key="3">
    <source>
        <dbReference type="Proteomes" id="UP001153269"/>
    </source>
</evidence>
<reference evidence="2" key="1">
    <citation type="submission" date="2020-03" db="EMBL/GenBank/DDBJ databases">
        <authorList>
            <person name="Weist P."/>
        </authorList>
    </citation>
    <scope>NUCLEOTIDE SEQUENCE</scope>
</reference>
<evidence type="ECO:0000313" key="2">
    <source>
        <dbReference type="EMBL" id="CAB1436340.1"/>
    </source>
</evidence>
<name>A0A9N7YSZ0_PLEPL</name>
<comment type="caution">
    <text evidence="2">The sequence shown here is derived from an EMBL/GenBank/DDBJ whole genome shotgun (WGS) entry which is preliminary data.</text>
</comment>
<feature type="compositionally biased region" description="Basic and acidic residues" evidence="1">
    <location>
        <begin position="79"/>
        <end position="104"/>
    </location>
</feature>
<protein>
    <submittedName>
        <fullName evidence="2">Uncharacterized protein</fullName>
    </submittedName>
</protein>
<dbReference type="Proteomes" id="UP001153269">
    <property type="component" value="Unassembled WGS sequence"/>
</dbReference>
<keyword evidence="3" id="KW-1185">Reference proteome</keyword>
<evidence type="ECO:0000256" key="1">
    <source>
        <dbReference type="SAM" id="MobiDB-lite"/>
    </source>
</evidence>
<organism evidence="2 3">
    <name type="scientific">Pleuronectes platessa</name>
    <name type="common">European plaice</name>
    <dbReference type="NCBI Taxonomy" id="8262"/>
    <lineage>
        <taxon>Eukaryota</taxon>
        <taxon>Metazoa</taxon>
        <taxon>Chordata</taxon>
        <taxon>Craniata</taxon>
        <taxon>Vertebrata</taxon>
        <taxon>Euteleostomi</taxon>
        <taxon>Actinopterygii</taxon>
        <taxon>Neopterygii</taxon>
        <taxon>Teleostei</taxon>
        <taxon>Neoteleostei</taxon>
        <taxon>Acanthomorphata</taxon>
        <taxon>Carangaria</taxon>
        <taxon>Pleuronectiformes</taxon>
        <taxon>Pleuronectoidei</taxon>
        <taxon>Pleuronectidae</taxon>
        <taxon>Pleuronectes</taxon>
    </lineage>
</organism>